<name>A0ABY6FYV9_9MICO</name>
<organism evidence="1 2">
    <name type="scientific">Brachybacterium huguangmaarense</name>
    <dbReference type="NCBI Taxonomy" id="1652028"/>
    <lineage>
        <taxon>Bacteria</taxon>
        <taxon>Bacillati</taxon>
        <taxon>Actinomycetota</taxon>
        <taxon>Actinomycetes</taxon>
        <taxon>Micrococcales</taxon>
        <taxon>Dermabacteraceae</taxon>
        <taxon>Brachybacterium</taxon>
    </lineage>
</organism>
<dbReference type="SUPFAM" id="SSF51905">
    <property type="entry name" value="FAD/NAD(P)-binding domain"/>
    <property type="match status" value="1"/>
</dbReference>
<dbReference type="Proteomes" id="UP001164305">
    <property type="component" value="Chromosome"/>
</dbReference>
<proteinExistence type="predicted"/>
<dbReference type="PANTHER" id="PTHR10668:SF105">
    <property type="entry name" value="DEHYDROGENASE-RELATED"/>
    <property type="match status" value="1"/>
</dbReference>
<dbReference type="PANTHER" id="PTHR10668">
    <property type="entry name" value="PHYTOENE DEHYDROGENASE"/>
    <property type="match status" value="1"/>
</dbReference>
<sequence>MRSTRTAVDAVVVGAGPNGLAAALTLARAGLEVHVVEAEPTPGGGARTLDLGLAPGIVHDLCSAVHPLALASPFLRTVDLASHGVELVAPEVSYAQPLDGARAGIAWRDLDRTADGLGADASAWRRYFGPLVRHADVVTALSLGDKRSLPAEALTPGGALAAAAFGTRLLAQGTRAWDRPLRTEAARALLTGVAAHAISPLPSLAAAGTATFLGTLAHAVGWPIPIGGSQALSNALLDELRAHGATFTTDEPVTSLAQLPSSRAVLLDTSADTALRLLAGRLTPAVAGGLRRLGHAGAAAKVDLVLSGPIPWAAPDVARAGTVHLGGSREEMAAAENAVLAGRLPDRPLVLVSDPAVADPSRVVGGLRPVWAYAHVPLGCPVDPTERVLGQLERFAPGVRDLVVASRAIPASAMHEHDPALVGGDIALGSVTLASMVARPRAAWNPWRLTDDGAYLCSSATVPGPGVHGMSGYYAARTVLRDRF</sequence>
<dbReference type="Pfam" id="PF13450">
    <property type="entry name" value="NAD_binding_8"/>
    <property type="match status" value="1"/>
</dbReference>
<gene>
    <name evidence="1" type="ORF">BRM3_10925</name>
</gene>
<evidence type="ECO:0000313" key="1">
    <source>
        <dbReference type="EMBL" id="UYG16128.1"/>
    </source>
</evidence>
<keyword evidence="2" id="KW-1185">Reference proteome</keyword>
<protein>
    <submittedName>
        <fullName evidence="1">NAD(P)/FAD-dependent oxidoreductase</fullName>
    </submittedName>
</protein>
<reference evidence="1" key="1">
    <citation type="submission" date="2022-10" db="EMBL/GenBank/DDBJ databases">
        <title>Whole-Genome Sequencing of Brachybacterium huguangmaarense BRM-3, Isolated from Betula schmidtii.</title>
        <authorList>
            <person name="Haam D."/>
        </authorList>
    </citation>
    <scope>NUCLEOTIDE SEQUENCE</scope>
    <source>
        <strain evidence="1">BRM-3</strain>
    </source>
</reference>
<dbReference type="RefSeq" id="WP_263593341.1">
    <property type="nucleotide sequence ID" value="NZ_CP107020.1"/>
</dbReference>
<dbReference type="Gene3D" id="3.50.50.60">
    <property type="entry name" value="FAD/NAD(P)-binding domain"/>
    <property type="match status" value="1"/>
</dbReference>
<evidence type="ECO:0000313" key="2">
    <source>
        <dbReference type="Proteomes" id="UP001164305"/>
    </source>
</evidence>
<dbReference type="EMBL" id="CP107020">
    <property type="protein sequence ID" value="UYG16128.1"/>
    <property type="molecule type" value="Genomic_DNA"/>
</dbReference>
<dbReference type="InterPro" id="IPR036188">
    <property type="entry name" value="FAD/NAD-bd_sf"/>
</dbReference>
<accession>A0ABY6FYV9</accession>